<dbReference type="Proteomes" id="UP001178461">
    <property type="component" value="Chromosome Z"/>
</dbReference>
<evidence type="ECO:0000313" key="2">
    <source>
        <dbReference type="Proteomes" id="UP001178461"/>
    </source>
</evidence>
<evidence type="ECO:0000313" key="1">
    <source>
        <dbReference type="EMBL" id="CAI5793877.1"/>
    </source>
</evidence>
<reference evidence="1" key="1">
    <citation type="submission" date="2022-12" db="EMBL/GenBank/DDBJ databases">
        <authorList>
            <person name="Alioto T."/>
            <person name="Alioto T."/>
            <person name="Gomez Garrido J."/>
        </authorList>
    </citation>
    <scope>NUCLEOTIDE SEQUENCE</scope>
</reference>
<dbReference type="EMBL" id="OX395140">
    <property type="protein sequence ID" value="CAI5793877.1"/>
    <property type="molecule type" value="Genomic_DNA"/>
</dbReference>
<proteinExistence type="predicted"/>
<name>A0AA35LCP3_9SAUR</name>
<gene>
    <name evidence="1" type="ORF">PODLI_1B041227</name>
</gene>
<accession>A0AA35LCP3</accession>
<dbReference type="AlphaFoldDB" id="A0AA35LCP3"/>
<organism evidence="1 2">
    <name type="scientific">Podarcis lilfordi</name>
    <name type="common">Lilford's wall lizard</name>
    <dbReference type="NCBI Taxonomy" id="74358"/>
    <lineage>
        <taxon>Eukaryota</taxon>
        <taxon>Metazoa</taxon>
        <taxon>Chordata</taxon>
        <taxon>Craniata</taxon>
        <taxon>Vertebrata</taxon>
        <taxon>Euteleostomi</taxon>
        <taxon>Lepidosauria</taxon>
        <taxon>Squamata</taxon>
        <taxon>Bifurcata</taxon>
        <taxon>Unidentata</taxon>
        <taxon>Episquamata</taxon>
        <taxon>Laterata</taxon>
        <taxon>Lacertibaenia</taxon>
        <taxon>Lacertidae</taxon>
        <taxon>Podarcis</taxon>
    </lineage>
</organism>
<sequence>MAFHPEVIFLKGNRELLHPSAVAPWDETMNFKRCLLSEGPSGPRKEVGGASELGPKCGPQCLSVWPLELSLVLTDTPVPSLRCSLALLHIPSALNVSLTSNNAS</sequence>
<keyword evidence="2" id="KW-1185">Reference proteome</keyword>
<protein>
    <submittedName>
        <fullName evidence="1">Uncharacterized protein</fullName>
    </submittedName>
</protein>